<dbReference type="Pfam" id="PF13654">
    <property type="entry name" value="AAA_32"/>
    <property type="match status" value="1"/>
</dbReference>
<sequence>MGKSLTPDQLFTTCDPDLLPGDTTNDLDELPGLIGQERAIEAVSFGIGLRRAGYNLYALGMSGTGKHSVIADYLRREAAKQPTPDDWCYVNNFADPQRPNALRLPAGRAGPLRDAMRKLVEELTAVLPATFESEDYRARREVINEQFKQQSEQAFGDLQERAKARQIALIRTPVGLALAPLKGGEVLPPEEFEKLPEPEQKKIREAIETLQGQLEALVRRIPDWERKHREAVRALNHEVTKFAVDHLIQEVRNQYGDLPEVLAYLADVERDLVENAGDFMPQMQPGMAAVGAEGGDGPGRAFRRYQVNVLVEHEPGKGAPIYYEDRPNHQMIVGRVEHIARFGTLTTDFTLLKPGALHKANGGYLILDAVKLLGNGFAYESLKRALRAGEIRIETIEQMLSLATTISLEPEAIPLDLKIVLVGEAELYHMLHAYDPDFAELFKVPVDFEERIDRSSRNTILMARLIATSVKREKLRPFNRSGMARVIEQASRMVEDAQKLSVHMRSLNDLLVEADHHAGLAGATEVDGGHVQQAIDAQRRWLDRIPQRLREEMLRGTYRIETSGQVVGQINGLSVFGLGGRSFGRPSRISARVRVGRGELIDIEREVELGGPLHSKGVLILSGFLGGRFGLNRPLALGASLVFEQSYGGVEGDSASMAELCALMSALSDLPIRQGLAMTGSVDQSGQSQAIGGVNEKIEGFFELCAARGLTGEQGVIIPASNVKHLMLREAVVAAVRRGEFHIHAIDHVDEALEILTGEIAGSPGADGSYPPGTINAKAAKRLADFAERAAAFGRKLEPGRGA</sequence>
<dbReference type="Gene3D" id="1.10.8.60">
    <property type="match status" value="1"/>
</dbReference>
<evidence type="ECO:0000256" key="2">
    <source>
        <dbReference type="PROSITE-ProRule" id="PRU01122"/>
    </source>
</evidence>
<dbReference type="SUPFAM" id="SSF52540">
    <property type="entry name" value="P-loop containing nucleoside triphosphate hydrolases"/>
    <property type="match status" value="1"/>
</dbReference>
<dbReference type="GO" id="GO:0004176">
    <property type="term" value="F:ATP-dependent peptidase activity"/>
    <property type="evidence" value="ECO:0007669"/>
    <property type="project" value="UniProtKB-UniRule"/>
</dbReference>
<feature type="coiled-coil region" evidence="3">
    <location>
        <begin position="200"/>
        <end position="227"/>
    </location>
</feature>
<dbReference type="InterPro" id="IPR041699">
    <property type="entry name" value="AAA_32"/>
</dbReference>
<feature type="active site" evidence="2">
    <location>
        <position position="654"/>
    </location>
</feature>
<gene>
    <name evidence="5" type="ORF">A8950_1003</name>
</gene>
<dbReference type="EMBL" id="SNYW01000006">
    <property type="protein sequence ID" value="TDQ84450.1"/>
    <property type="molecule type" value="Genomic_DNA"/>
</dbReference>
<dbReference type="SUPFAM" id="SSF54211">
    <property type="entry name" value="Ribosomal protein S5 domain 2-like"/>
    <property type="match status" value="1"/>
</dbReference>
<dbReference type="GO" id="GO:0030163">
    <property type="term" value="P:protein catabolic process"/>
    <property type="evidence" value="ECO:0007669"/>
    <property type="project" value="InterPro"/>
</dbReference>
<evidence type="ECO:0000313" key="6">
    <source>
        <dbReference type="Proteomes" id="UP000295783"/>
    </source>
</evidence>
<dbReference type="Pfam" id="PF05362">
    <property type="entry name" value="Lon_C"/>
    <property type="match status" value="1"/>
</dbReference>
<keyword evidence="1 2" id="KW-0645">Protease</keyword>
<dbReference type="Proteomes" id="UP000295783">
    <property type="component" value="Unassembled WGS sequence"/>
</dbReference>
<keyword evidence="2" id="KW-0720">Serine protease</keyword>
<dbReference type="InterPro" id="IPR008269">
    <property type="entry name" value="Lon_proteolytic"/>
</dbReference>
<reference evidence="5 6" key="1">
    <citation type="submission" date="2019-03" db="EMBL/GenBank/DDBJ databases">
        <title>Genomic Encyclopedia of Type Strains, Phase III (KMG-III): the genomes of soil and plant-associated and newly described type strains.</title>
        <authorList>
            <person name="Whitman W."/>
        </authorList>
    </citation>
    <scope>NUCLEOTIDE SEQUENCE [LARGE SCALE GENOMIC DNA]</scope>
    <source>
        <strain evidence="5 6">CGMCC 1.7660</strain>
    </source>
</reference>
<evidence type="ECO:0000256" key="1">
    <source>
        <dbReference type="ARBA" id="ARBA00022670"/>
    </source>
</evidence>
<dbReference type="Pfam" id="PF20436">
    <property type="entry name" value="LonB_AAA-LID"/>
    <property type="match status" value="1"/>
</dbReference>
<dbReference type="InterPro" id="IPR014721">
    <property type="entry name" value="Ribsml_uS5_D2-typ_fold_subgr"/>
</dbReference>
<evidence type="ECO:0000256" key="3">
    <source>
        <dbReference type="SAM" id="Coils"/>
    </source>
</evidence>
<dbReference type="OrthoDB" id="9758568at2"/>
<comment type="catalytic activity">
    <reaction evidence="2">
        <text>Hydrolysis of proteins in presence of ATP.</text>
        <dbReference type="EC" id="3.4.21.53"/>
    </reaction>
</comment>
<dbReference type="GO" id="GO:0005524">
    <property type="term" value="F:ATP binding"/>
    <property type="evidence" value="ECO:0007669"/>
    <property type="project" value="InterPro"/>
</dbReference>
<dbReference type="PRINTS" id="PR00830">
    <property type="entry name" value="ENDOLAPTASE"/>
</dbReference>
<dbReference type="InterPro" id="IPR046843">
    <property type="entry name" value="LonB_AAA-LID"/>
</dbReference>
<feature type="active site" evidence="2">
    <location>
        <position position="697"/>
    </location>
</feature>
<dbReference type="Gene3D" id="3.30.230.10">
    <property type="match status" value="1"/>
</dbReference>
<dbReference type="GO" id="GO:0006508">
    <property type="term" value="P:proteolysis"/>
    <property type="evidence" value="ECO:0007669"/>
    <property type="project" value="UniProtKB-KW"/>
</dbReference>
<dbReference type="Pfam" id="PF20437">
    <property type="entry name" value="LonC_helical"/>
    <property type="match status" value="1"/>
</dbReference>
<proteinExistence type="inferred from homology"/>
<dbReference type="PROSITE" id="PS51786">
    <property type="entry name" value="LON_PROTEOLYTIC"/>
    <property type="match status" value="1"/>
</dbReference>
<organism evidence="5 6">
    <name type="scientific">Dongia mobilis</name>
    <dbReference type="NCBI Taxonomy" id="578943"/>
    <lineage>
        <taxon>Bacteria</taxon>
        <taxon>Pseudomonadati</taxon>
        <taxon>Pseudomonadota</taxon>
        <taxon>Alphaproteobacteria</taxon>
        <taxon>Rhodospirillales</taxon>
        <taxon>Dongiaceae</taxon>
        <taxon>Dongia</taxon>
    </lineage>
</organism>
<dbReference type="PANTHER" id="PTHR10046">
    <property type="entry name" value="ATP DEPENDENT LON PROTEASE FAMILY MEMBER"/>
    <property type="match status" value="1"/>
</dbReference>
<dbReference type="RefSeq" id="WP_133612473.1">
    <property type="nucleotide sequence ID" value="NZ_SNYW01000006.1"/>
</dbReference>
<dbReference type="InterPro" id="IPR027417">
    <property type="entry name" value="P-loop_NTPase"/>
</dbReference>
<dbReference type="AlphaFoldDB" id="A0A4R6WW78"/>
<dbReference type="EC" id="3.4.21.53" evidence="2"/>
<evidence type="ECO:0000313" key="5">
    <source>
        <dbReference type="EMBL" id="TDQ84450.1"/>
    </source>
</evidence>
<keyword evidence="6" id="KW-1185">Reference proteome</keyword>
<name>A0A4R6WW78_9PROT</name>
<evidence type="ECO:0000259" key="4">
    <source>
        <dbReference type="PROSITE" id="PS51786"/>
    </source>
</evidence>
<comment type="similarity">
    <text evidence="2">Belongs to the peptidase S16 family.</text>
</comment>
<dbReference type="GO" id="GO:0004252">
    <property type="term" value="F:serine-type endopeptidase activity"/>
    <property type="evidence" value="ECO:0007669"/>
    <property type="project" value="UniProtKB-UniRule"/>
</dbReference>
<accession>A0A4R6WW78</accession>
<keyword evidence="2" id="KW-0378">Hydrolase</keyword>
<protein>
    <recommendedName>
        <fullName evidence="2">endopeptidase La</fullName>
        <ecNumber evidence="2">3.4.21.53</ecNumber>
    </recommendedName>
</protein>
<dbReference type="InterPro" id="IPR046844">
    <property type="entry name" value="Lon-like_helical"/>
</dbReference>
<dbReference type="InterPro" id="IPR020568">
    <property type="entry name" value="Ribosomal_Su5_D2-typ_SF"/>
</dbReference>
<dbReference type="InterPro" id="IPR027065">
    <property type="entry name" value="Lon_Prtase"/>
</dbReference>
<dbReference type="Gene3D" id="3.40.50.300">
    <property type="entry name" value="P-loop containing nucleotide triphosphate hydrolases"/>
    <property type="match status" value="2"/>
</dbReference>
<keyword evidence="3" id="KW-0175">Coiled coil</keyword>
<feature type="domain" description="Lon proteolytic" evidence="4">
    <location>
        <begin position="564"/>
        <end position="759"/>
    </location>
</feature>
<comment type="caution">
    <text evidence="5">The sequence shown here is derived from an EMBL/GenBank/DDBJ whole genome shotgun (WGS) entry which is preliminary data.</text>
</comment>